<proteinExistence type="predicted"/>
<accession>A0A0H2QZ42</accession>
<dbReference type="AlphaFoldDB" id="A0A0H2QZ42"/>
<protein>
    <submittedName>
        <fullName evidence="1">Uncharacterized protein</fullName>
    </submittedName>
</protein>
<name>A0A0H2QZ42_9AGAM</name>
<evidence type="ECO:0000313" key="2">
    <source>
        <dbReference type="Proteomes" id="UP000053477"/>
    </source>
</evidence>
<reference evidence="1 2" key="1">
    <citation type="submission" date="2015-04" db="EMBL/GenBank/DDBJ databases">
        <title>Complete genome sequence of Schizopora paradoxa KUC8140, a cosmopolitan wood degrader in East Asia.</title>
        <authorList>
            <consortium name="DOE Joint Genome Institute"/>
            <person name="Min B."/>
            <person name="Park H."/>
            <person name="Jang Y."/>
            <person name="Kim J.-J."/>
            <person name="Kim K.H."/>
            <person name="Pangilinan J."/>
            <person name="Lipzen A."/>
            <person name="Riley R."/>
            <person name="Grigoriev I.V."/>
            <person name="Spatafora J.W."/>
            <person name="Choi I.-G."/>
        </authorList>
    </citation>
    <scope>NUCLEOTIDE SEQUENCE [LARGE SCALE GENOMIC DNA]</scope>
    <source>
        <strain evidence="1 2">KUC8140</strain>
    </source>
</reference>
<keyword evidence="2" id="KW-1185">Reference proteome</keyword>
<evidence type="ECO:0000313" key="1">
    <source>
        <dbReference type="EMBL" id="KLO04649.1"/>
    </source>
</evidence>
<gene>
    <name evidence="1" type="ORF">SCHPADRAFT_748754</name>
</gene>
<sequence>MQQASGSLPSRRSRGSASGVVCVSTRSTSTFPPSFPIFRIFSRFLALFQRAFALFGRLRKLGTFRAAAHGPQNFCIKRGRISTCLFSFQSAVFPFLSHSSPRRPPRSPYLPRRRHLFTRSCP</sequence>
<dbReference type="Proteomes" id="UP000053477">
    <property type="component" value="Unassembled WGS sequence"/>
</dbReference>
<dbReference type="EMBL" id="KQ086473">
    <property type="protein sequence ID" value="KLO04649.1"/>
    <property type="molecule type" value="Genomic_DNA"/>
</dbReference>
<organism evidence="1 2">
    <name type="scientific">Schizopora paradoxa</name>
    <dbReference type="NCBI Taxonomy" id="27342"/>
    <lineage>
        <taxon>Eukaryota</taxon>
        <taxon>Fungi</taxon>
        <taxon>Dikarya</taxon>
        <taxon>Basidiomycota</taxon>
        <taxon>Agaricomycotina</taxon>
        <taxon>Agaricomycetes</taxon>
        <taxon>Hymenochaetales</taxon>
        <taxon>Schizoporaceae</taxon>
        <taxon>Schizopora</taxon>
    </lineage>
</organism>
<dbReference type="InParanoid" id="A0A0H2QZ42"/>